<evidence type="ECO:0000313" key="5">
    <source>
        <dbReference type="Proteomes" id="UP000186583"/>
    </source>
</evidence>
<dbReference type="InterPro" id="IPR045312">
    <property type="entry name" value="PCBER-like"/>
</dbReference>
<evidence type="ECO:0000256" key="1">
    <source>
        <dbReference type="ARBA" id="ARBA00022857"/>
    </source>
</evidence>
<organism evidence="4 5">
    <name type="scientific">Colletotrichum chlorophyti</name>
    <dbReference type="NCBI Taxonomy" id="708187"/>
    <lineage>
        <taxon>Eukaryota</taxon>
        <taxon>Fungi</taxon>
        <taxon>Dikarya</taxon>
        <taxon>Ascomycota</taxon>
        <taxon>Pezizomycotina</taxon>
        <taxon>Sordariomycetes</taxon>
        <taxon>Hypocreomycetidae</taxon>
        <taxon>Glomerellales</taxon>
        <taxon>Glomerellaceae</taxon>
        <taxon>Colletotrichum</taxon>
    </lineage>
</organism>
<evidence type="ECO:0000313" key="4">
    <source>
        <dbReference type="EMBL" id="OLN84884.1"/>
    </source>
</evidence>
<dbReference type="Pfam" id="PF05368">
    <property type="entry name" value="NmrA"/>
    <property type="match status" value="1"/>
</dbReference>
<sequence length="309" mass="33627">MTPTIKNVAIAGAGGNLGPSILKELMDSNKFNITILTRKAGSQKCPQGVTVKEVDYESRDSLIEALKGQDALVNCTNSFDPQVATRVIDAAVAAGIYRYIPSDFGLDPDRAHNPSLPVFGIKAMAHAYMQQKAKDHGGKFSYTLITNGAFLDMAIRTSFMGVDVKNKRLSLFNDGENVIPYTMTGDVAKAVVGVLLHPEETVNRTAYIHSVNKSQKQMGAIAKEAVDGSWETTTVDVDAKYADSMESIKKGVKTPDVMYPQLIYACSKKEFAQPWPKSDNALLGIKEMSDEELKAVFREIASEIATNGH</sequence>
<dbReference type="InterPro" id="IPR008030">
    <property type="entry name" value="NmrA-like"/>
</dbReference>
<reference evidence="4 5" key="1">
    <citation type="submission" date="2016-11" db="EMBL/GenBank/DDBJ databases">
        <title>Draft Genome Assembly of Colletotrichum chlorophyti a pathogen of herbaceous plants.</title>
        <authorList>
            <person name="Gan P."/>
            <person name="Narusaka M."/>
            <person name="Tsushima A."/>
            <person name="Narusaka Y."/>
            <person name="Takano Y."/>
            <person name="Shirasu K."/>
        </authorList>
    </citation>
    <scope>NUCLEOTIDE SEQUENCE [LARGE SCALE GENOMIC DNA]</scope>
    <source>
        <strain evidence="4 5">NTL11</strain>
    </source>
</reference>
<dbReference type="InterPro" id="IPR036291">
    <property type="entry name" value="NAD(P)-bd_dom_sf"/>
</dbReference>
<gene>
    <name evidence="4" type="ORF">CCHL11_03964</name>
</gene>
<dbReference type="EMBL" id="MPGH01000185">
    <property type="protein sequence ID" value="OLN84884.1"/>
    <property type="molecule type" value="Genomic_DNA"/>
</dbReference>
<keyword evidence="1" id="KW-0521">NADP</keyword>
<dbReference type="Proteomes" id="UP000186583">
    <property type="component" value="Unassembled WGS sequence"/>
</dbReference>
<dbReference type="Gene3D" id="3.90.25.10">
    <property type="entry name" value="UDP-galactose 4-epimerase, domain 1"/>
    <property type="match status" value="1"/>
</dbReference>
<dbReference type="GO" id="GO:0016491">
    <property type="term" value="F:oxidoreductase activity"/>
    <property type="evidence" value="ECO:0007669"/>
    <property type="project" value="UniProtKB-KW"/>
</dbReference>
<dbReference type="OrthoDB" id="9974981at2759"/>
<dbReference type="CDD" id="cd05259">
    <property type="entry name" value="PCBER_SDR_a"/>
    <property type="match status" value="1"/>
</dbReference>
<proteinExistence type="predicted"/>
<evidence type="ECO:0000256" key="2">
    <source>
        <dbReference type="ARBA" id="ARBA00023002"/>
    </source>
</evidence>
<dbReference type="PANTHER" id="PTHR47706:SF1">
    <property type="entry name" value="CIPA-LIKE, PUTATIVE (AFU_ORTHOLOGUE AFUA_1G12460)-RELATED"/>
    <property type="match status" value="1"/>
</dbReference>
<keyword evidence="2" id="KW-0560">Oxidoreductase</keyword>
<dbReference type="AlphaFoldDB" id="A0A1Q8RKN2"/>
<dbReference type="SUPFAM" id="SSF51735">
    <property type="entry name" value="NAD(P)-binding Rossmann-fold domains"/>
    <property type="match status" value="1"/>
</dbReference>
<accession>A0A1Q8RKN2</accession>
<protein>
    <recommendedName>
        <fullName evidence="3">NmrA-like domain-containing protein</fullName>
    </recommendedName>
</protein>
<evidence type="ECO:0000259" key="3">
    <source>
        <dbReference type="Pfam" id="PF05368"/>
    </source>
</evidence>
<keyword evidence="5" id="KW-1185">Reference proteome</keyword>
<name>A0A1Q8RKN2_9PEZI</name>
<feature type="domain" description="NmrA-like" evidence="3">
    <location>
        <begin position="6"/>
        <end position="212"/>
    </location>
</feature>
<dbReference type="Gene3D" id="3.40.50.720">
    <property type="entry name" value="NAD(P)-binding Rossmann-like Domain"/>
    <property type="match status" value="1"/>
</dbReference>
<dbReference type="InterPro" id="IPR051609">
    <property type="entry name" value="NmrA/Isoflavone_reductase-like"/>
</dbReference>
<dbReference type="PANTHER" id="PTHR47706">
    <property type="entry name" value="NMRA-LIKE FAMILY PROTEIN"/>
    <property type="match status" value="1"/>
</dbReference>
<comment type="caution">
    <text evidence="4">The sequence shown here is derived from an EMBL/GenBank/DDBJ whole genome shotgun (WGS) entry which is preliminary data.</text>
</comment>
<dbReference type="STRING" id="708187.A0A1Q8RKN2"/>